<evidence type="ECO:0000313" key="2">
    <source>
        <dbReference type="Proteomes" id="UP000265520"/>
    </source>
</evidence>
<reference evidence="1 2" key="1">
    <citation type="journal article" date="2018" name="Front. Plant Sci.">
        <title>Red Clover (Trifolium pratense) and Zigzag Clover (T. medium) - A Picture of Genomic Similarities and Differences.</title>
        <authorList>
            <person name="Dluhosova J."/>
            <person name="Istvanek J."/>
            <person name="Nedelnik J."/>
            <person name="Repkova J."/>
        </authorList>
    </citation>
    <scope>NUCLEOTIDE SEQUENCE [LARGE SCALE GENOMIC DNA]</scope>
    <source>
        <strain evidence="2">cv. 10/8</strain>
        <tissue evidence="1">Leaf</tissue>
    </source>
</reference>
<proteinExistence type="predicted"/>
<accession>A0A392WAR0</accession>
<sequence>VKPEGFYPVFWYARWDSLELAQPAFIV</sequence>
<organism evidence="1 2">
    <name type="scientific">Trifolium medium</name>
    <dbReference type="NCBI Taxonomy" id="97028"/>
    <lineage>
        <taxon>Eukaryota</taxon>
        <taxon>Viridiplantae</taxon>
        <taxon>Streptophyta</taxon>
        <taxon>Embryophyta</taxon>
        <taxon>Tracheophyta</taxon>
        <taxon>Spermatophyta</taxon>
        <taxon>Magnoliopsida</taxon>
        <taxon>eudicotyledons</taxon>
        <taxon>Gunneridae</taxon>
        <taxon>Pentapetalae</taxon>
        <taxon>rosids</taxon>
        <taxon>fabids</taxon>
        <taxon>Fabales</taxon>
        <taxon>Fabaceae</taxon>
        <taxon>Papilionoideae</taxon>
        <taxon>50 kb inversion clade</taxon>
        <taxon>NPAAA clade</taxon>
        <taxon>Hologalegina</taxon>
        <taxon>IRL clade</taxon>
        <taxon>Trifolieae</taxon>
        <taxon>Trifolium</taxon>
    </lineage>
</organism>
<dbReference type="AlphaFoldDB" id="A0A392WAR0"/>
<comment type="caution">
    <text evidence="1">The sequence shown here is derived from an EMBL/GenBank/DDBJ whole genome shotgun (WGS) entry which is preliminary data.</text>
</comment>
<keyword evidence="2" id="KW-1185">Reference proteome</keyword>
<protein>
    <submittedName>
        <fullName evidence="1">Uncharacterized protein</fullName>
    </submittedName>
</protein>
<dbReference type="EMBL" id="LXQA011397332">
    <property type="protein sequence ID" value="MCI95810.1"/>
    <property type="molecule type" value="Genomic_DNA"/>
</dbReference>
<dbReference type="Proteomes" id="UP000265520">
    <property type="component" value="Unassembled WGS sequence"/>
</dbReference>
<evidence type="ECO:0000313" key="1">
    <source>
        <dbReference type="EMBL" id="MCI95810.1"/>
    </source>
</evidence>
<name>A0A392WAR0_9FABA</name>
<feature type="non-terminal residue" evidence="1">
    <location>
        <position position="1"/>
    </location>
</feature>